<evidence type="ECO:0000313" key="3">
    <source>
        <dbReference type="Proteomes" id="UP000201728"/>
    </source>
</evidence>
<keyword evidence="3" id="KW-1185">Reference proteome</keyword>
<keyword evidence="2" id="KW-0378">Hydrolase</keyword>
<dbReference type="OrthoDB" id="9808943at2"/>
<reference evidence="3" key="1">
    <citation type="submission" date="2016-07" db="EMBL/GenBank/DDBJ databases">
        <authorList>
            <person name="Florea S."/>
            <person name="Webb J.S."/>
            <person name="Jaromczyk J."/>
            <person name="Schardl C.L."/>
        </authorList>
    </citation>
    <scope>NUCLEOTIDE SEQUENCE [LARGE SCALE GENOMIC DNA]</scope>
    <source>
        <strain evidence="3">CDC-D5610</strain>
    </source>
</reference>
<accession>A0A222NZ27</accession>
<dbReference type="AlphaFoldDB" id="A0A222NZ27"/>
<dbReference type="GO" id="GO:0005829">
    <property type="term" value="C:cytosol"/>
    <property type="evidence" value="ECO:0007669"/>
    <property type="project" value="TreeGrafter"/>
</dbReference>
<dbReference type="InterPro" id="IPR006175">
    <property type="entry name" value="YjgF/YER057c/UK114"/>
</dbReference>
<dbReference type="SUPFAM" id="SSF55298">
    <property type="entry name" value="YjgF-like"/>
    <property type="match status" value="1"/>
</dbReference>
<dbReference type="GO" id="GO:0019239">
    <property type="term" value="F:deaminase activity"/>
    <property type="evidence" value="ECO:0007669"/>
    <property type="project" value="TreeGrafter"/>
</dbReference>
<dbReference type="PANTHER" id="PTHR11803:SF58">
    <property type="entry name" value="PROTEIN HMF1-RELATED"/>
    <property type="match status" value="1"/>
</dbReference>
<comment type="similarity">
    <text evidence="1">Belongs to the RutC family.</text>
</comment>
<evidence type="ECO:0000313" key="2">
    <source>
        <dbReference type="EMBL" id="ASQ44838.1"/>
    </source>
</evidence>
<dbReference type="EMBL" id="CP016397">
    <property type="protein sequence ID" value="ASQ44838.1"/>
    <property type="molecule type" value="Genomic_DNA"/>
</dbReference>
<dbReference type="KEGG" id="lcd:clem_01360"/>
<name>A0A222NZ27_9GAMM</name>
<dbReference type="RefSeq" id="WP_094089961.1">
    <property type="nucleotide sequence ID" value="NZ_CP016397.1"/>
</dbReference>
<dbReference type="Proteomes" id="UP000201728">
    <property type="component" value="Chromosome"/>
</dbReference>
<organism evidence="2 3">
    <name type="scientific">Legionella clemsonensis</name>
    <dbReference type="NCBI Taxonomy" id="1867846"/>
    <lineage>
        <taxon>Bacteria</taxon>
        <taxon>Pseudomonadati</taxon>
        <taxon>Pseudomonadota</taxon>
        <taxon>Gammaproteobacteria</taxon>
        <taxon>Legionellales</taxon>
        <taxon>Legionellaceae</taxon>
        <taxon>Legionella</taxon>
    </lineage>
</organism>
<gene>
    <name evidence="2" type="primary">yabJ_1</name>
    <name evidence="2" type="ORF">clem_01360</name>
</gene>
<protein>
    <submittedName>
        <fullName evidence="2">Enamine/imine deaminase</fullName>
        <ecNumber evidence="2">3.5.4.-</ecNumber>
    </submittedName>
</protein>
<dbReference type="PANTHER" id="PTHR11803">
    <property type="entry name" value="2-IMINOBUTANOATE/2-IMINOPROPANOATE DEAMINASE RIDA"/>
    <property type="match status" value="1"/>
</dbReference>
<evidence type="ECO:0000256" key="1">
    <source>
        <dbReference type="ARBA" id="ARBA00010552"/>
    </source>
</evidence>
<dbReference type="Pfam" id="PF01042">
    <property type="entry name" value="Ribonuc_L-PSP"/>
    <property type="match status" value="1"/>
</dbReference>
<dbReference type="Gene3D" id="3.30.1330.40">
    <property type="entry name" value="RutC-like"/>
    <property type="match status" value="1"/>
</dbReference>
<sequence>MKKLIEVDNVYNYDHLGFTNCVSYNGIIYITGQAGIDAQGNLVDPGIKEQAVKTFENIQTVLKAAGASLADILAMTCFIVDIEKNGPAFFATRAKMMPVNSFTSASIGISKLAMPGLLVEVQCTAALPSKTHL</sequence>
<dbReference type="EC" id="3.5.4.-" evidence="2"/>
<dbReference type="InterPro" id="IPR035959">
    <property type="entry name" value="RutC-like_sf"/>
</dbReference>
<proteinExistence type="inferred from homology"/>